<accession>A0A5N0THW1</accession>
<name>A0A5N0THW1_9GAMM</name>
<dbReference type="Proteomes" id="UP000325372">
    <property type="component" value="Unassembled WGS sequence"/>
</dbReference>
<protein>
    <submittedName>
        <fullName evidence="1">Uncharacterized protein</fullName>
    </submittedName>
</protein>
<dbReference type="RefSeq" id="WP_150863007.1">
    <property type="nucleotide sequence ID" value="NZ_VYXP01000002.1"/>
</dbReference>
<dbReference type="EMBL" id="VYXP01000002">
    <property type="protein sequence ID" value="KAA9133446.1"/>
    <property type="molecule type" value="Genomic_DNA"/>
</dbReference>
<evidence type="ECO:0000313" key="1">
    <source>
        <dbReference type="EMBL" id="KAA9133446.1"/>
    </source>
</evidence>
<keyword evidence="2" id="KW-1185">Reference proteome</keyword>
<proteinExistence type="predicted"/>
<comment type="caution">
    <text evidence="1">The sequence shown here is derived from an EMBL/GenBank/DDBJ whole genome shotgun (WGS) entry which is preliminary data.</text>
</comment>
<organism evidence="1 2">
    <name type="scientific">Marinihelvus fidelis</name>
    <dbReference type="NCBI Taxonomy" id="2613842"/>
    <lineage>
        <taxon>Bacteria</taxon>
        <taxon>Pseudomonadati</taxon>
        <taxon>Pseudomonadota</taxon>
        <taxon>Gammaproteobacteria</taxon>
        <taxon>Chromatiales</taxon>
        <taxon>Wenzhouxiangellaceae</taxon>
        <taxon>Marinihelvus</taxon>
    </lineage>
</organism>
<evidence type="ECO:0000313" key="2">
    <source>
        <dbReference type="Proteomes" id="UP000325372"/>
    </source>
</evidence>
<sequence>MSEERAIYRVDRAAPDSLEAFKSRPCALPFHDPGYTAPKPSEIDALIQLAGWSQVETAKIAGVNFKAGKGSTTVRKWRTPVDSSEHRGIPYAAWRIMLAAAGVVTIDPADYTRDQLMRVAE</sequence>
<gene>
    <name evidence="1" type="ORF">F3N42_03595</name>
</gene>
<reference evidence="1 2" key="1">
    <citation type="submission" date="2019-09" db="EMBL/GenBank/DDBJ databases">
        <title>Wenzhouxiangella sp. Genome sequencing and assembly.</title>
        <authorList>
            <person name="Zhang R."/>
        </authorList>
    </citation>
    <scope>NUCLEOTIDE SEQUENCE [LARGE SCALE GENOMIC DNA]</scope>
    <source>
        <strain evidence="1 2">W260</strain>
    </source>
</reference>
<dbReference type="AlphaFoldDB" id="A0A5N0THW1"/>